<dbReference type="Pfam" id="PF06691">
    <property type="entry name" value="DUF1189"/>
    <property type="match status" value="1"/>
</dbReference>
<accession>I4C9T6</accession>
<organism evidence="2 3">
    <name type="scientific">Desulfomonile tiedjei (strain ATCC 49306 / DSM 6799 / DCB-1)</name>
    <dbReference type="NCBI Taxonomy" id="706587"/>
    <lineage>
        <taxon>Bacteria</taxon>
        <taxon>Pseudomonadati</taxon>
        <taxon>Thermodesulfobacteriota</taxon>
        <taxon>Desulfomonilia</taxon>
        <taxon>Desulfomonilales</taxon>
        <taxon>Desulfomonilaceae</taxon>
        <taxon>Desulfomonile</taxon>
    </lineage>
</organism>
<dbReference type="EMBL" id="CP003360">
    <property type="protein sequence ID" value="AFM26327.1"/>
    <property type="molecule type" value="Genomic_DNA"/>
</dbReference>
<evidence type="ECO:0000313" key="3">
    <source>
        <dbReference type="Proteomes" id="UP000006055"/>
    </source>
</evidence>
<evidence type="ECO:0000256" key="1">
    <source>
        <dbReference type="SAM" id="Phobius"/>
    </source>
</evidence>
<dbReference type="HOGENOM" id="CLU_1088726_0_0_7"/>
<dbReference type="STRING" id="706587.Desti_3682"/>
<dbReference type="KEGG" id="dti:Desti_3682"/>
<keyword evidence="1" id="KW-0472">Membrane</keyword>
<protein>
    <recommendedName>
        <fullName evidence="4">DUF1189 domain-containing protein</fullName>
    </recommendedName>
</protein>
<feature type="transmembrane region" description="Helical" evidence="1">
    <location>
        <begin position="191"/>
        <end position="214"/>
    </location>
</feature>
<sequence>MSISKLISSVSPLKMVLVLLACIALSSLAAVLSLGPRIERLAATAVDNYDAYFPEIRIRDGHASIREKQPHFVDLGDQTPVVIDTREGMQKEAAEYLKQHTHGIVLSRDAVILKNGGEIRIVSLKDAPDAIINAANLSDLADRYLPTVIRLAALFTVLFFLILKPLQVLVLALVPYFAVRFYKMVLSYGTSLKFSVAAMVPPVLLDALLSLGNIHVPAEFFLYIGLYVGLLIVLTADLIRNARESAAYQPPYVNP</sequence>
<keyword evidence="1" id="KW-0812">Transmembrane</keyword>
<proteinExistence type="predicted"/>
<dbReference type="AlphaFoldDB" id="I4C9T6"/>
<dbReference type="Proteomes" id="UP000006055">
    <property type="component" value="Chromosome"/>
</dbReference>
<evidence type="ECO:0000313" key="2">
    <source>
        <dbReference type="EMBL" id="AFM26327.1"/>
    </source>
</evidence>
<dbReference type="RefSeq" id="WP_014811455.1">
    <property type="nucleotide sequence ID" value="NC_018025.1"/>
</dbReference>
<dbReference type="InterPro" id="IPR009574">
    <property type="entry name" value="DUF1189"/>
</dbReference>
<name>I4C9T6_DESTA</name>
<evidence type="ECO:0008006" key="4">
    <source>
        <dbReference type="Google" id="ProtNLM"/>
    </source>
</evidence>
<keyword evidence="3" id="KW-1185">Reference proteome</keyword>
<keyword evidence="1" id="KW-1133">Transmembrane helix</keyword>
<feature type="transmembrane region" description="Helical" evidence="1">
    <location>
        <begin position="220"/>
        <end position="239"/>
    </location>
</feature>
<reference evidence="3" key="1">
    <citation type="submission" date="2012-06" db="EMBL/GenBank/DDBJ databases">
        <title>Complete sequence of chromosome of Desulfomonile tiedjei DSM 6799.</title>
        <authorList>
            <person name="Lucas S."/>
            <person name="Copeland A."/>
            <person name="Lapidus A."/>
            <person name="Glavina del Rio T."/>
            <person name="Dalin E."/>
            <person name="Tice H."/>
            <person name="Bruce D."/>
            <person name="Goodwin L."/>
            <person name="Pitluck S."/>
            <person name="Peters L."/>
            <person name="Ovchinnikova G."/>
            <person name="Zeytun A."/>
            <person name="Lu M."/>
            <person name="Kyrpides N."/>
            <person name="Mavromatis K."/>
            <person name="Ivanova N."/>
            <person name="Brettin T."/>
            <person name="Detter J.C."/>
            <person name="Han C."/>
            <person name="Larimer F."/>
            <person name="Land M."/>
            <person name="Hauser L."/>
            <person name="Markowitz V."/>
            <person name="Cheng J.-F."/>
            <person name="Hugenholtz P."/>
            <person name="Woyke T."/>
            <person name="Wu D."/>
            <person name="Spring S."/>
            <person name="Schroeder M."/>
            <person name="Brambilla E."/>
            <person name="Klenk H.-P."/>
            <person name="Eisen J.A."/>
        </authorList>
    </citation>
    <scope>NUCLEOTIDE SEQUENCE [LARGE SCALE GENOMIC DNA]</scope>
    <source>
        <strain evidence="3">ATCC 49306 / DSM 6799 / DCB-1</strain>
    </source>
</reference>
<gene>
    <name evidence="2" type="ordered locus">Desti_3682</name>
</gene>
<feature type="transmembrane region" description="Helical" evidence="1">
    <location>
        <begin position="151"/>
        <end position="179"/>
    </location>
</feature>